<dbReference type="InterPro" id="IPR036388">
    <property type="entry name" value="WH-like_DNA-bd_sf"/>
</dbReference>
<dbReference type="FunFam" id="1.10.10.10:FF:000014">
    <property type="entry name" value="Cullin 1"/>
    <property type="match status" value="1"/>
</dbReference>
<evidence type="ECO:0000256" key="4">
    <source>
        <dbReference type="PROSITE-ProRule" id="PRU00330"/>
    </source>
</evidence>
<name>A0A0C2WNB0_AMAMK</name>
<proteinExistence type="inferred from homology"/>
<dbReference type="InterPro" id="IPR016159">
    <property type="entry name" value="Cullin_repeat-like_dom_sf"/>
</dbReference>
<comment type="similarity">
    <text evidence="1 4 5">Belongs to the cullin family.</text>
</comment>
<evidence type="ECO:0000259" key="7">
    <source>
        <dbReference type="PROSITE" id="PS50069"/>
    </source>
</evidence>
<reference evidence="8 9" key="1">
    <citation type="submission" date="2014-04" db="EMBL/GenBank/DDBJ databases">
        <title>Evolutionary Origins and Diversification of the Mycorrhizal Mutualists.</title>
        <authorList>
            <consortium name="DOE Joint Genome Institute"/>
            <consortium name="Mycorrhizal Genomics Consortium"/>
            <person name="Kohler A."/>
            <person name="Kuo A."/>
            <person name="Nagy L.G."/>
            <person name="Floudas D."/>
            <person name="Copeland A."/>
            <person name="Barry K.W."/>
            <person name="Cichocki N."/>
            <person name="Veneault-Fourrey C."/>
            <person name="LaButti K."/>
            <person name="Lindquist E.A."/>
            <person name="Lipzen A."/>
            <person name="Lundell T."/>
            <person name="Morin E."/>
            <person name="Murat C."/>
            <person name="Riley R."/>
            <person name="Ohm R."/>
            <person name="Sun H."/>
            <person name="Tunlid A."/>
            <person name="Henrissat B."/>
            <person name="Grigoriev I.V."/>
            <person name="Hibbett D.S."/>
            <person name="Martin F."/>
        </authorList>
    </citation>
    <scope>NUCLEOTIDE SEQUENCE [LARGE SCALE GENOMIC DNA]</scope>
    <source>
        <strain evidence="8 9">Koide BX008</strain>
    </source>
</reference>
<dbReference type="PROSITE" id="PS50069">
    <property type="entry name" value="CULLIN_2"/>
    <property type="match status" value="1"/>
</dbReference>
<dbReference type="HOGENOM" id="CLU_004747_7_3_1"/>
<dbReference type="InterPro" id="IPR016158">
    <property type="entry name" value="Cullin_homology"/>
</dbReference>
<dbReference type="SUPFAM" id="SSF74788">
    <property type="entry name" value="Cullin repeat-like"/>
    <property type="match status" value="1"/>
</dbReference>
<evidence type="ECO:0000313" key="9">
    <source>
        <dbReference type="Proteomes" id="UP000054549"/>
    </source>
</evidence>
<dbReference type="Pfam" id="PF10557">
    <property type="entry name" value="Cullin_Nedd8"/>
    <property type="match status" value="1"/>
</dbReference>
<dbReference type="Proteomes" id="UP000054549">
    <property type="component" value="Unassembled WGS sequence"/>
</dbReference>
<gene>
    <name evidence="8" type="ORF">M378DRAFT_188384</name>
</gene>
<evidence type="ECO:0000256" key="2">
    <source>
        <dbReference type="ARBA" id="ARBA00022499"/>
    </source>
</evidence>
<dbReference type="Gene3D" id="1.10.10.10">
    <property type="entry name" value="Winged helix-like DNA-binding domain superfamily/Winged helix DNA-binding domain"/>
    <property type="match status" value="1"/>
</dbReference>
<dbReference type="InParanoid" id="A0A0C2WNB0"/>
<dbReference type="EMBL" id="KN818359">
    <property type="protein sequence ID" value="KIL57743.1"/>
    <property type="molecule type" value="Genomic_DNA"/>
</dbReference>
<dbReference type="SMART" id="SM00884">
    <property type="entry name" value="Cullin_Nedd8"/>
    <property type="match status" value="1"/>
</dbReference>
<dbReference type="Gene3D" id="3.30.230.130">
    <property type="entry name" value="Cullin, Chain C, Domain 2"/>
    <property type="match status" value="1"/>
</dbReference>
<dbReference type="STRING" id="946122.A0A0C2WNB0"/>
<keyword evidence="2" id="KW-1017">Isopeptide bond</keyword>
<sequence>MASVFTLLSLPQTSNGFTSLRPTAVANSPDDGSASTSRKVPRLDTDSDSATASRSKVQTQTKVSKGPIKIQIIGGGRNVKPVQADTQLNELRHCIRTILTKEHPDVIQTTNEAIYNTCRSIVTVEDKGEGLYEILKLELERCGGELSKILNGSDVKGIDWISQFVDICEWFTKQTNLLKSLLTYLDQVYIIKTANASRIQELAFSTFNIRIFGNPNIHNRLRAEIKAWVNWERSSRLEHEKRDKIPLLIHQLFVFDQYPFFEEHYVYVARKFYLEESETLAEEMKDDAPGFFKCMKSRLDEELKRAQQILPASSWGMIRKATQEVVWMNRVEWLANENVSFYMKLKDIDKLGSMYALFSRVGGTKALCTSFKKFIQTSVAEIVQDQQQDEMMVQRLLDLKALADHSISTAFVDELEEPLSITTSDPDAAPIKASTSGIQPKVPNKEFIYALSDAFTLGFKARRLAPAEQIARNIDRAMRKGQGAASDIAFEAELDKVLALYRFSDDKDVFRTFYHRALAKRLLLGQSASDDFEKGMIQKLKKDYDPEFGMGEDMFKDLALSREMMREYHDKLPRESLGHELTVMVLQRSAWPFSVPKSGIDLPPAMQAELTAFASYYKVKHAQHVLDWDHALGTASLVGRFSPGTKELSVSLYQAIILLLFNDAVNISFLEIKEQVRMDDAELRRTLQSLACGKKRVLKKIPPGRDVNDGDSFRFNPDFDDPRPKVHINSIQAKVSPEESKKTNLAIEGDRKHYLDAAIVRVMKARKELTFEQLKIATIEAVKGHFVPSVDQIKKRIDALVESDYLERSKDDKNRFLYVA</sequence>
<evidence type="ECO:0000256" key="1">
    <source>
        <dbReference type="ARBA" id="ARBA00006019"/>
    </source>
</evidence>
<dbReference type="PANTHER" id="PTHR11932">
    <property type="entry name" value="CULLIN"/>
    <property type="match status" value="1"/>
</dbReference>
<evidence type="ECO:0000313" key="8">
    <source>
        <dbReference type="EMBL" id="KIL57743.1"/>
    </source>
</evidence>
<evidence type="ECO:0000256" key="5">
    <source>
        <dbReference type="RuleBase" id="RU003829"/>
    </source>
</evidence>
<dbReference type="AlphaFoldDB" id="A0A0C2WNB0"/>
<keyword evidence="9" id="KW-1185">Reference proteome</keyword>
<dbReference type="InterPro" id="IPR045093">
    <property type="entry name" value="Cullin"/>
</dbReference>
<dbReference type="InterPro" id="IPR036390">
    <property type="entry name" value="WH_DNA-bd_sf"/>
</dbReference>
<organism evidence="8 9">
    <name type="scientific">Amanita muscaria (strain Koide BX008)</name>
    <dbReference type="NCBI Taxonomy" id="946122"/>
    <lineage>
        <taxon>Eukaryota</taxon>
        <taxon>Fungi</taxon>
        <taxon>Dikarya</taxon>
        <taxon>Basidiomycota</taxon>
        <taxon>Agaricomycotina</taxon>
        <taxon>Agaricomycetes</taxon>
        <taxon>Agaricomycetidae</taxon>
        <taxon>Agaricales</taxon>
        <taxon>Pluteineae</taxon>
        <taxon>Amanitaceae</taxon>
        <taxon>Amanita</taxon>
    </lineage>
</organism>
<dbReference type="Pfam" id="PF26557">
    <property type="entry name" value="Cullin_AB"/>
    <property type="match status" value="1"/>
</dbReference>
<dbReference type="OrthoDB" id="27073at2759"/>
<evidence type="ECO:0000256" key="3">
    <source>
        <dbReference type="ARBA" id="ARBA00022843"/>
    </source>
</evidence>
<protein>
    <recommendedName>
        <fullName evidence="7">Cullin family profile domain-containing protein</fullName>
    </recommendedName>
</protein>
<accession>A0A0C2WNB0</accession>
<dbReference type="SUPFAM" id="SSF46785">
    <property type="entry name" value="Winged helix' DNA-binding domain"/>
    <property type="match status" value="1"/>
</dbReference>
<dbReference type="Gene3D" id="1.20.1310.10">
    <property type="entry name" value="Cullin Repeats"/>
    <property type="match status" value="4"/>
</dbReference>
<dbReference type="InterPro" id="IPR001373">
    <property type="entry name" value="Cullin_N"/>
</dbReference>
<dbReference type="InterPro" id="IPR059120">
    <property type="entry name" value="Cullin-like_AB"/>
</dbReference>
<dbReference type="SMART" id="SM00182">
    <property type="entry name" value="CULLIN"/>
    <property type="match status" value="1"/>
</dbReference>
<dbReference type="GO" id="GO:0031625">
    <property type="term" value="F:ubiquitin protein ligase binding"/>
    <property type="evidence" value="ECO:0007669"/>
    <property type="project" value="InterPro"/>
</dbReference>
<dbReference type="GO" id="GO:0006511">
    <property type="term" value="P:ubiquitin-dependent protein catabolic process"/>
    <property type="evidence" value="ECO:0007669"/>
    <property type="project" value="InterPro"/>
</dbReference>
<dbReference type="Pfam" id="PF00888">
    <property type="entry name" value="Cullin"/>
    <property type="match status" value="1"/>
</dbReference>
<feature type="region of interest" description="Disordered" evidence="6">
    <location>
        <begin position="18"/>
        <end position="62"/>
    </location>
</feature>
<feature type="domain" description="Cullin family profile" evidence="7">
    <location>
        <begin position="465"/>
        <end position="691"/>
    </location>
</feature>
<evidence type="ECO:0000256" key="6">
    <source>
        <dbReference type="SAM" id="MobiDB-lite"/>
    </source>
</evidence>
<dbReference type="SUPFAM" id="SSF75632">
    <property type="entry name" value="Cullin homology domain"/>
    <property type="match status" value="1"/>
</dbReference>
<keyword evidence="3" id="KW-0832">Ubl conjugation</keyword>
<dbReference type="InterPro" id="IPR019559">
    <property type="entry name" value="Cullin_neddylation_domain"/>
</dbReference>
<dbReference type="InterPro" id="IPR036317">
    <property type="entry name" value="Cullin_homology_sf"/>
</dbReference>